<dbReference type="Proteomes" id="UP001144397">
    <property type="component" value="Unassembled WGS sequence"/>
</dbReference>
<organism evidence="1 3">
    <name type="scientific">Xanthobacter flavus</name>
    <dbReference type="NCBI Taxonomy" id="281"/>
    <lineage>
        <taxon>Bacteria</taxon>
        <taxon>Pseudomonadati</taxon>
        <taxon>Pseudomonadota</taxon>
        <taxon>Alphaproteobacteria</taxon>
        <taxon>Hyphomicrobiales</taxon>
        <taxon>Xanthobacteraceae</taxon>
        <taxon>Xanthobacter</taxon>
    </lineage>
</organism>
<keyword evidence="4" id="KW-1185">Reference proteome</keyword>
<accession>A0A9W6FIQ2</accession>
<dbReference type="RefSeq" id="WP_281806786.1">
    <property type="nucleotide sequence ID" value="NZ_BSDO01000002.1"/>
</dbReference>
<comment type="caution">
    <text evidence="1">The sequence shown here is derived from an EMBL/GenBank/DDBJ whole genome shotgun (WGS) entry which is preliminary data.</text>
</comment>
<dbReference type="Proteomes" id="UP001245370">
    <property type="component" value="Unassembled WGS sequence"/>
</dbReference>
<evidence type="ECO:0000313" key="2">
    <source>
        <dbReference type="EMBL" id="MDR6332381.1"/>
    </source>
</evidence>
<sequence>MTEPTTIHVLQAFIEVDGFACAEEPIQCVSASDARAKARALKDKKAGIIAWSRTSVDPSLGEWSAPVVLARYGKIPEEFETGGGVD</sequence>
<evidence type="ECO:0000313" key="4">
    <source>
        <dbReference type="Proteomes" id="UP001245370"/>
    </source>
</evidence>
<dbReference type="EMBL" id="JAVDPY010000001">
    <property type="protein sequence ID" value="MDR6332381.1"/>
    <property type="molecule type" value="Genomic_DNA"/>
</dbReference>
<name>A0A9W6FIQ2_XANFL</name>
<gene>
    <name evidence="2" type="ORF">GGQ86_000828</name>
    <name evidence="1" type="ORF">XFLAVUS301_15430</name>
</gene>
<proteinExistence type="predicted"/>
<dbReference type="AlphaFoldDB" id="A0A9W6FIQ2"/>
<reference evidence="1" key="1">
    <citation type="submission" date="2022-12" db="EMBL/GenBank/DDBJ databases">
        <title>Reference genome sequencing for broad-spectrum identification of bacterial and archaeal isolates by mass spectrometry.</title>
        <authorList>
            <person name="Sekiguchi Y."/>
            <person name="Tourlousse D.M."/>
        </authorList>
    </citation>
    <scope>NUCLEOTIDE SEQUENCE</scope>
    <source>
        <strain evidence="1">301</strain>
    </source>
</reference>
<dbReference type="GeneID" id="95762336"/>
<reference evidence="2 4" key="2">
    <citation type="submission" date="2023-07" db="EMBL/GenBank/DDBJ databases">
        <title>Genomic Encyclopedia of Type Strains, Phase IV (KMG-IV): sequencing the most valuable type-strain genomes for metagenomic binning, comparative biology and taxonomic classification.</title>
        <authorList>
            <person name="Goeker M."/>
        </authorList>
    </citation>
    <scope>NUCLEOTIDE SEQUENCE [LARGE SCALE GENOMIC DNA]</scope>
    <source>
        <strain evidence="2 4">DSM 338</strain>
    </source>
</reference>
<protein>
    <submittedName>
        <fullName evidence="1">Uncharacterized protein</fullName>
    </submittedName>
</protein>
<evidence type="ECO:0000313" key="3">
    <source>
        <dbReference type="Proteomes" id="UP001144397"/>
    </source>
</evidence>
<dbReference type="EMBL" id="BSDO01000002">
    <property type="protein sequence ID" value="GLI21869.1"/>
    <property type="molecule type" value="Genomic_DNA"/>
</dbReference>
<evidence type="ECO:0000313" key="1">
    <source>
        <dbReference type="EMBL" id="GLI21869.1"/>
    </source>
</evidence>